<dbReference type="PANTHER" id="PTHR11732">
    <property type="entry name" value="ALDO/KETO REDUCTASE"/>
    <property type="match status" value="1"/>
</dbReference>
<evidence type="ECO:0000313" key="7">
    <source>
        <dbReference type="Proteomes" id="UP000030671"/>
    </source>
</evidence>
<dbReference type="EMBL" id="KI925466">
    <property type="protein sequence ID" value="ETW75512.1"/>
    <property type="molecule type" value="Genomic_DNA"/>
</dbReference>
<feature type="domain" description="NADP-dependent oxidoreductase" evidence="5">
    <location>
        <begin position="20"/>
        <end position="282"/>
    </location>
</feature>
<accession>W4JPL1</accession>
<gene>
    <name evidence="6" type="ORF">HETIRDRAFT_461341</name>
</gene>
<dbReference type="AlphaFoldDB" id="W4JPL1"/>
<evidence type="ECO:0000259" key="5">
    <source>
        <dbReference type="Pfam" id="PF00248"/>
    </source>
</evidence>
<feature type="site" description="Lowers pKa of active site Tyr" evidence="4">
    <location>
        <position position="81"/>
    </location>
</feature>
<organism evidence="6 7">
    <name type="scientific">Heterobasidion irregulare (strain TC 32-1)</name>
    <dbReference type="NCBI Taxonomy" id="747525"/>
    <lineage>
        <taxon>Eukaryota</taxon>
        <taxon>Fungi</taxon>
        <taxon>Dikarya</taxon>
        <taxon>Basidiomycota</taxon>
        <taxon>Agaricomycotina</taxon>
        <taxon>Agaricomycetes</taxon>
        <taxon>Russulales</taxon>
        <taxon>Bondarzewiaceae</taxon>
        <taxon>Heterobasidion</taxon>
        <taxon>Heterobasidion annosum species complex</taxon>
    </lineage>
</organism>
<proteinExistence type="predicted"/>
<evidence type="ECO:0000256" key="3">
    <source>
        <dbReference type="PIRSR" id="PIRSR000097-2"/>
    </source>
</evidence>
<evidence type="ECO:0000256" key="4">
    <source>
        <dbReference type="PIRSR" id="PIRSR000097-3"/>
    </source>
</evidence>
<dbReference type="InterPro" id="IPR023210">
    <property type="entry name" value="NADP_OxRdtase_dom"/>
</dbReference>
<feature type="active site" description="Proton donor" evidence="2">
    <location>
        <position position="56"/>
    </location>
</feature>
<dbReference type="InterPro" id="IPR020471">
    <property type="entry name" value="AKR"/>
</dbReference>
<evidence type="ECO:0000256" key="1">
    <source>
        <dbReference type="ARBA" id="ARBA00023002"/>
    </source>
</evidence>
<dbReference type="Pfam" id="PF00248">
    <property type="entry name" value="Aldo_ket_red"/>
    <property type="match status" value="1"/>
</dbReference>
<dbReference type="Proteomes" id="UP000030671">
    <property type="component" value="Unassembled WGS sequence"/>
</dbReference>
<dbReference type="OrthoDB" id="5945798at2759"/>
<keyword evidence="1" id="KW-0560">Oxidoreductase</keyword>
<dbReference type="KEGG" id="hir:HETIRDRAFT_461341"/>
<keyword evidence="7" id="KW-1185">Reference proteome</keyword>
<reference evidence="6 7" key="1">
    <citation type="journal article" date="2012" name="New Phytol.">
        <title>Insight into trade-off between wood decay and parasitism from the genome of a fungal forest pathogen.</title>
        <authorList>
            <person name="Olson A."/>
            <person name="Aerts A."/>
            <person name="Asiegbu F."/>
            <person name="Belbahri L."/>
            <person name="Bouzid O."/>
            <person name="Broberg A."/>
            <person name="Canback B."/>
            <person name="Coutinho P.M."/>
            <person name="Cullen D."/>
            <person name="Dalman K."/>
            <person name="Deflorio G."/>
            <person name="van Diepen L.T."/>
            <person name="Dunand C."/>
            <person name="Duplessis S."/>
            <person name="Durling M."/>
            <person name="Gonthier P."/>
            <person name="Grimwood J."/>
            <person name="Fossdal C.G."/>
            <person name="Hansson D."/>
            <person name="Henrissat B."/>
            <person name="Hietala A."/>
            <person name="Himmelstrand K."/>
            <person name="Hoffmeister D."/>
            <person name="Hogberg N."/>
            <person name="James T.Y."/>
            <person name="Karlsson M."/>
            <person name="Kohler A."/>
            <person name="Kues U."/>
            <person name="Lee Y.H."/>
            <person name="Lin Y.C."/>
            <person name="Lind M."/>
            <person name="Lindquist E."/>
            <person name="Lombard V."/>
            <person name="Lucas S."/>
            <person name="Lunden K."/>
            <person name="Morin E."/>
            <person name="Murat C."/>
            <person name="Park J."/>
            <person name="Raffaello T."/>
            <person name="Rouze P."/>
            <person name="Salamov A."/>
            <person name="Schmutz J."/>
            <person name="Solheim H."/>
            <person name="Stahlberg J."/>
            <person name="Velez H."/>
            <person name="de Vries R.P."/>
            <person name="Wiebenga A."/>
            <person name="Woodward S."/>
            <person name="Yakovlev I."/>
            <person name="Garbelotto M."/>
            <person name="Martin F."/>
            <person name="Grigoriev I.V."/>
            <person name="Stenlid J."/>
        </authorList>
    </citation>
    <scope>NUCLEOTIDE SEQUENCE [LARGE SCALE GENOMIC DNA]</scope>
    <source>
        <strain evidence="6 7">TC 32-1</strain>
    </source>
</reference>
<dbReference type="InterPro" id="IPR018170">
    <property type="entry name" value="Aldo/ket_reductase_CS"/>
</dbReference>
<dbReference type="PROSITE" id="PS00062">
    <property type="entry name" value="ALDOKETO_REDUCTASE_2"/>
    <property type="match status" value="1"/>
</dbReference>
<dbReference type="GO" id="GO:0016616">
    <property type="term" value="F:oxidoreductase activity, acting on the CH-OH group of donors, NAD or NADP as acceptor"/>
    <property type="evidence" value="ECO:0007669"/>
    <property type="project" value="UniProtKB-ARBA"/>
</dbReference>
<dbReference type="SUPFAM" id="SSF51430">
    <property type="entry name" value="NAD(P)-linked oxidoreductase"/>
    <property type="match status" value="1"/>
</dbReference>
<dbReference type="RefSeq" id="XP_009552919.1">
    <property type="nucleotide sequence ID" value="XM_009554624.1"/>
</dbReference>
<evidence type="ECO:0000256" key="2">
    <source>
        <dbReference type="PIRSR" id="PIRSR000097-1"/>
    </source>
</evidence>
<name>W4JPL1_HETIT</name>
<dbReference type="HOGENOM" id="CLU_023205_0_0_1"/>
<dbReference type="CDD" id="cd19071">
    <property type="entry name" value="AKR_AKR1-5-like"/>
    <property type="match status" value="1"/>
</dbReference>
<dbReference type="PIRSF" id="PIRSF000097">
    <property type="entry name" value="AKR"/>
    <property type="match status" value="1"/>
</dbReference>
<dbReference type="InterPro" id="IPR036812">
    <property type="entry name" value="NAD(P)_OxRdtase_dom_sf"/>
</dbReference>
<dbReference type="STRING" id="747525.W4JPL1"/>
<dbReference type="PRINTS" id="PR00069">
    <property type="entry name" value="ALDKETRDTASE"/>
</dbReference>
<protein>
    <recommendedName>
        <fullName evidence="5">NADP-dependent oxidoreductase domain-containing protein</fullName>
    </recommendedName>
</protein>
<dbReference type="FunFam" id="3.20.20.100:FF:000002">
    <property type="entry name" value="2,5-diketo-D-gluconic acid reductase A"/>
    <property type="match status" value="1"/>
</dbReference>
<sequence length="331" mass="36334">MTAADVPSFALNNGSTVPSIGMGCWMGSPGGGERVKEMCDKALTVGYRHFDTASGYANEAKVGLAIAESGIPREQLYVTTKLWNGDHHRVREAFEESLAKLNCDYIDLYLMHWPQAVSAQGVTLQADEYPTIIDTWKEMEKLVDTGKVKSIGVSNFSIKTLTRLLPHCRIFPATNQVELHPYLPQTKLKAFCEERGILLTAYSPIGSPYASSGGLDTTVPTLVADPTVQAIADKHGATPAQALINWAVQRNTIVIPKSENLDRMTANITLVKLDDADMQALNVLHERPGMHRSLLSSYHDNNGSVFGWTYEQLGWDMKLGGIVAEQSRSLL</sequence>
<dbReference type="Gene3D" id="3.20.20.100">
    <property type="entry name" value="NADP-dependent oxidoreductase domain"/>
    <property type="match status" value="1"/>
</dbReference>
<dbReference type="GeneID" id="20677160"/>
<dbReference type="InParanoid" id="W4JPL1"/>
<dbReference type="eggNOG" id="KOG1577">
    <property type="taxonomic scope" value="Eukaryota"/>
</dbReference>
<evidence type="ECO:0000313" key="6">
    <source>
        <dbReference type="EMBL" id="ETW75512.1"/>
    </source>
</evidence>
<dbReference type="PROSITE" id="PS00798">
    <property type="entry name" value="ALDOKETO_REDUCTASE_1"/>
    <property type="match status" value="1"/>
</dbReference>
<feature type="binding site" evidence="3">
    <location>
        <position position="112"/>
    </location>
    <ligand>
        <name>substrate</name>
    </ligand>
</feature>